<accession>A0A1V3GBE5</accession>
<feature type="transmembrane region" description="Helical" evidence="6">
    <location>
        <begin position="34"/>
        <end position="53"/>
    </location>
</feature>
<evidence type="ECO:0000256" key="5">
    <source>
        <dbReference type="ARBA" id="ARBA00023136"/>
    </source>
</evidence>
<dbReference type="GO" id="GO:0005886">
    <property type="term" value="C:plasma membrane"/>
    <property type="evidence" value="ECO:0007669"/>
    <property type="project" value="UniProtKB-SubCell"/>
</dbReference>
<feature type="transmembrane region" description="Helical" evidence="6">
    <location>
        <begin position="6"/>
        <end position="22"/>
    </location>
</feature>
<dbReference type="EMBL" id="MQMF01000001">
    <property type="protein sequence ID" value="OOE14174.1"/>
    <property type="molecule type" value="Genomic_DNA"/>
</dbReference>
<dbReference type="InterPro" id="IPR003740">
    <property type="entry name" value="YitT"/>
</dbReference>
<comment type="caution">
    <text evidence="7">The sequence shown here is derived from an EMBL/GenBank/DDBJ whole genome shotgun (WGS) entry which is preliminary data.</text>
</comment>
<reference evidence="7 8" key="1">
    <citation type="submission" date="2016-11" db="EMBL/GenBank/DDBJ databases">
        <authorList>
            <person name="Jaros S."/>
            <person name="Januszkiewicz K."/>
            <person name="Wedrychowicz H."/>
        </authorList>
    </citation>
    <scope>NUCLEOTIDE SEQUENCE [LARGE SCALE GENOMIC DNA]</scope>
    <source>
        <strain evidence="7 8">Con a/3</strain>
    </source>
</reference>
<dbReference type="Pfam" id="PF02588">
    <property type="entry name" value="YitT_membrane"/>
    <property type="match status" value="1"/>
</dbReference>
<evidence type="ECO:0000313" key="7">
    <source>
        <dbReference type="EMBL" id="OOE14174.1"/>
    </source>
</evidence>
<organism evidence="7 8">
    <name type="scientific">Fictibacillus arsenicus</name>
    <dbReference type="NCBI Taxonomy" id="255247"/>
    <lineage>
        <taxon>Bacteria</taxon>
        <taxon>Bacillati</taxon>
        <taxon>Bacillota</taxon>
        <taxon>Bacilli</taxon>
        <taxon>Bacillales</taxon>
        <taxon>Fictibacillaceae</taxon>
        <taxon>Fictibacillus</taxon>
    </lineage>
</organism>
<evidence type="ECO:0000256" key="4">
    <source>
        <dbReference type="ARBA" id="ARBA00022989"/>
    </source>
</evidence>
<dbReference type="AlphaFoldDB" id="A0A1V3GBE5"/>
<comment type="subcellular location">
    <subcellularLocation>
        <location evidence="1">Cell membrane</location>
        <topology evidence="1">Multi-pass membrane protein</topology>
    </subcellularLocation>
</comment>
<keyword evidence="4 6" id="KW-1133">Transmembrane helix</keyword>
<protein>
    <submittedName>
        <fullName evidence="7">Uncharacterized protein</fullName>
    </submittedName>
</protein>
<keyword evidence="5 6" id="KW-0472">Membrane</keyword>
<evidence type="ECO:0000313" key="8">
    <source>
        <dbReference type="Proteomes" id="UP000188597"/>
    </source>
</evidence>
<dbReference type="PANTHER" id="PTHR33545">
    <property type="entry name" value="UPF0750 MEMBRANE PROTEIN YITT-RELATED"/>
    <property type="match status" value="1"/>
</dbReference>
<evidence type="ECO:0000256" key="3">
    <source>
        <dbReference type="ARBA" id="ARBA00022692"/>
    </source>
</evidence>
<feature type="transmembrane region" description="Helical" evidence="6">
    <location>
        <begin position="59"/>
        <end position="78"/>
    </location>
</feature>
<dbReference type="Proteomes" id="UP000188597">
    <property type="component" value="Unassembled WGS sequence"/>
</dbReference>
<keyword evidence="3 6" id="KW-0812">Transmembrane</keyword>
<dbReference type="InterPro" id="IPR051461">
    <property type="entry name" value="UPF0750_membrane"/>
</dbReference>
<sequence>MWDLPIFALLLGLNIPILPFTAKEVGKTFVIRTLYANIITSFRLFLFESMPVITQSDGLIVIYGGVILGVGVGIVVICERIVTELNMSITYLYGEGGFLSKK</sequence>
<dbReference type="PANTHER" id="PTHR33545:SF3">
    <property type="entry name" value="UPF0750 MEMBRANE PROTEIN YQFU"/>
    <property type="match status" value="1"/>
</dbReference>
<gene>
    <name evidence="7" type="ORF">UN64_02915</name>
</gene>
<proteinExistence type="predicted"/>
<evidence type="ECO:0000256" key="1">
    <source>
        <dbReference type="ARBA" id="ARBA00004651"/>
    </source>
</evidence>
<keyword evidence="2" id="KW-1003">Cell membrane</keyword>
<evidence type="ECO:0000256" key="2">
    <source>
        <dbReference type="ARBA" id="ARBA00022475"/>
    </source>
</evidence>
<name>A0A1V3GBE5_9BACL</name>
<evidence type="ECO:0000256" key="6">
    <source>
        <dbReference type="SAM" id="Phobius"/>
    </source>
</evidence>
<dbReference type="RefSeq" id="WP_245801946.1">
    <property type="nucleotide sequence ID" value="NZ_MQMF01000001.1"/>
</dbReference>